<evidence type="ECO:0000259" key="2">
    <source>
        <dbReference type="Pfam" id="PF01548"/>
    </source>
</evidence>
<organism evidence="4 5">
    <name type="scientific">Alicyclobacillus hesperidum</name>
    <dbReference type="NCBI Taxonomy" id="89784"/>
    <lineage>
        <taxon>Bacteria</taxon>
        <taxon>Bacillati</taxon>
        <taxon>Bacillota</taxon>
        <taxon>Bacilli</taxon>
        <taxon>Bacillales</taxon>
        <taxon>Alicyclobacillaceae</taxon>
        <taxon>Alicyclobacillus</taxon>
    </lineage>
</organism>
<evidence type="ECO:0000256" key="1">
    <source>
        <dbReference type="SAM" id="Coils"/>
    </source>
</evidence>
<dbReference type="NCBIfam" id="NF033542">
    <property type="entry name" value="transpos_IS110"/>
    <property type="match status" value="1"/>
</dbReference>
<keyword evidence="5" id="KW-1185">Reference proteome</keyword>
<feature type="domain" description="Transposase IS116/IS110/IS902 C-terminal" evidence="3">
    <location>
        <begin position="267"/>
        <end position="353"/>
    </location>
</feature>
<evidence type="ECO:0000313" key="5">
    <source>
        <dbReference type="Proteomes" id="UP000182589"/>
    </source>
</evidence>
<evidence type="ECO:0000313" key="4">
    <source>
        <dbReference type="EMBL" id="SDX06732.1"/>
    </source>
</evidence>
<name>A0A1H2YNB1_9BACL</name>
<dbReference type="PANTHER" id="PTHR33055">
    <property type="entry name" value="TRANSPOSASE FOR INSERTION SEQUENCE ELEMENT IS1111A"/>
    <property type="match status" value="1"/>
</dbReference>
<dbReference type="Pfam" id="PF01548">
    <property type="entry name" value="DEDD_Tnp_IS110"/>
    <property type="match status" value="1"/>
</dbReference>
<accession>A0A1H2YNB1</accession>
<gene>
    <name evidence="4" type="ORF">SAMN04489725_1501</name>
</gene>
<dbReference type="GO" id="GO:0003677">
    <property type="term" value="F:DNA binding"/>
    <property type="evidence" value="ECO:0007669"/>
    <property type="project" value="InterPro"/>
</dbReference>
<feature type="coiled-coil region" evidence="1">
    <location>
        <begin position="230"/>
        <end position="264"/>
    </location>
</feature>
<dbReference type="EMBL" id="FNOJ01000050">
    <property type="protein sequence ID" value="SDX06732.1"/>
    <property type="molecule type" value="Genomic_DNA"/>
</dbReference>
<dbReference type="GO" id="GO:0006313">
    <property type="term" value="P:DNA transposition"/>
    <property type="evidence" value="ECO:0007669"/>
    <property type="project" value="InterPro"/>
</dbReference>
<dbReference type="Proteomes" id="UP000182589">
    <property type="component" value="Unassembled WGS sequence"/>
</dbReference>
<keyword evidence="1" id="KW-0175">Coiled coil</keyword>
<sequence>MYFIGIDIGKRQHEACIIDSSGQIQSKMFRFSNTQAGGQKLIEWMRAVDPNLASFCVGMEATGHYWLALYTFLCKQGIRPLVINPIQSDAFRNMYIRQAKNDAKDAFIIAEILRFGRYTTTELANEQILALRQLSRFRFNLVDSISDLKRQVIGILDILFPEYERLFSDLFGKTSSELLMEYTTPEEILAVDTEELAAFIAKHSRNRFGLDKAQELKSAAESSFGVGIALDAYRLQLRLLLQQIRFMEQQLRALEDKITTYLAAVDTNLMTIPGIGPVLAAAILGEIGDISRFSTGVKLVAYAGIDPTVKQSGEYTGTRNRMSKRGSPYLRRAIWLAASVAKTHNPILKAFYEQKRAEGKHPLAATGAVARKLTYVIHAVLRDRKPYEPIA</sequence>
<dbReference type="Pfam" id="PF02371">
    <property type="entry name" value="Transposase_20"/>
    <property type="match status" value="1"/>
</dbReference>
<dbReference type="PANTHER" id="PTHR33055:SF15">
    <property type="entry name" value="TRANSPOSASE-RELATED"/>
    <property type="match status" value="1"/>
</dbReference>
<dbReference type="RefSeq" id="WP_040289964.1">
    <property type="nucleotide sequence ID" value="NZ_FNOJ01000050.1"/>
</dbReference>
<dbReference type="AlphaFoldDB" id="A0A1H2YNB1"/>
<reference evidence="5" key="1">
    <citation type="submission" date="2016-10" db="EMBL/GenBank/DDBJ databases">
        <authorList>
            <person name="Varghese N."/>
        </authorList>
    </citation>
    <scope>NUCLEOTIDE SEQUENCE [LARGE SCALE GENOMIC DNA]</scope>
    <source>
        <strain evidence="5">DSM 12489</strain>
    </source>
</reference>
<proteinExistence type="predicted"/>
<protein>
    <submittedName>
        <fullName evidence="4">Transposase</fullName>
    </submittedName>
</protein>
<evidence type="ECO:0000259" key="3">
    <source>
        <dbReference type="Pfam" id="PF02371"/>
    </source>
</evidence>
<feature type="domain" description="Transposase IS110-like N-terminal" evidence="2">
    <location>
        <begin position="4"/>
        <end position="161"/>
    </location>
</feature>
<dbReference type="InterPro" id="IPR003346">
    <property type="entry name" value="Transposase_20"/>
</dbReference>
<dbReference type="GO" id="GO:0004803">
    <property type="term" value="F:transposase activity"/>
    <property type="evidence" value="ECO:0007669"/>
    <property type="project" value="InterPro"/>
</dbReference>
<dbReference type="InterPro" id="IPR047650">
    <property type="entry name" value="Transpos_IS110"/>
</dbReference>
<dbReference type="InterPro" id="IPR002525">
    <property type="entry name" value="Transp_IS110-like_N"/>
</dbReference>